<dbReference type="NCBIfam" id="NF047581">
    <property type="entry name" value="gp105_phage_fam"/>
    <property type="match status" value="1"/>
</dbReference>
<evidence type="ECO:0000313" key="2">
    <source>
        <dbReference type="Proteomes" id="UP000226420"/>
    </source>
</evidence>
<dbReference type="InterPro" id="IPR021695">
    <property type="entry name" value="Phage_KPP10_Orf10"/>
</dbReference>
<evidence type="ECO:0008006" key="3">
    <source>
        <dbReference type="Google" id="ProtNLM"/>
    </source>
</evidence>
<sequence>MAVFDPQQTVVILNGVVMSDWADGSDVISATRATDMGAMTIGADGKGIFIREPNKSGTLALKIKQHSADNKQFSEWARQQENLKTFVPFTLEIRDLLNEDQVTATKGYLTTLPGYVRGAGHNAQTWTIVFEKMDFRFEKGYAN</sequence>
<accession>A0AAJ4WAR4</accession>
<dbReference type="AlphaFoldDB" id="A0AAJ4WAR4"/>
<name>A0AAJ4WAR4_9GAMM</name>
<dbReference type="Pfam" id="PF11681">
    <property type="entry name" value="Phage_Tube_PhiTE"/>
    <property type="match status" value="1"/>
</dbReference>
<proteinExistence type="predicted"/>
<organism evidence="1 2">
    <name type="scientific">Pragia fontium DSM 5563 = ATCC 49100</name>
    <dbReference type="NCBI Taxonomy" id="1122977"/>
    <lineage>
        <taxon>Bacteria</taxon>
        <taxon>Pseudomonadati</taxon>
        <taxon>Pseudomonadota</taxon>
        <taxon>Gammaproteobacteria</taxon>
        <taxon>Enterobacterales</taxon>
        <taxon>Budviciaceae</taxon>
        <taxon>Pragia</taxon>
    </lineage>
</organism>
<dbReference type="EMBL" id="FOLW01000005">
    <property type="protein sequence ID" value="SFC86130.1"/>
    <property type="molecule type" value="Genomic_DNA"/>
</dbReference>
<comment type="caution">
    <text evidence="1">The sequence shown here is derived from an EMBL/GenBank/DDBJ whole genome shotgun (WGS) entry which is preliminary data.</text>
</comment>
<evidence type="ECO:0000313" key="1">
    <source>
        <dbReference type="EMBL" id="SFC86130.1"/>
    </source>
</evidence>
<dbReference type="RefSeq" id="WP_047781564.1">
    <property type="nucleotide sequence ID" value="NZ_FOLW01000005.1"/>
</dbReference>
<gene>
    <name evidence="1" type="ORF">SAMN02745723_10516</name>
</gene>
<protein>
    <recommendedName>
        <fullName evidence="3">DUF3277 family protein</fullName>
    </recommendedName>
</protein>
<dbReference type="Proteomes" id="UP000226420">
    <property type="component" value="Unassembled WGS sequence"/>
</dbReference>
<reference evidence="1 2" key="1">
    <citation type="submission" date="2016-10" db="EMBL/GenBank/DDBJ databases">
        <authorList>
            <person name="Varghese N."/>
            <person name="Submissions S."/>
        </authorList>
    </citation>
    <scope>NUCLEOTIDE SEQUENCE [LARGE SCALE GENOMIC DNA]</scope>
    <source>
        <strain evidence="1 2">DSM 5563</strain>
    </source>
</reference>